<dbReference type="InterPro" id="IPR046796">
    <property type="entry name" value="Transposase_32_dom"/>
</dbReference>
<feature type="compositionally biased region" description="Basic residues" evidence="2">
    <location>
        <begin position="46"/>
        <end position="59"/>
    </location>
</feature>
<dbReference type="Proteomes" id="UP000515123">
    <property type="component" value="Unplaced"/>
</dbReference>
<dbReference type="PROSITE" id="PS50158">
    <property type="entry name" value="ZF_CCHC"/>
    <property type="match status" value="1"/>
</dbReference>
<keyword evidence="1" id="KW-0862">Zinc</keyword>
<evidence type="ECO:0000313" key="5">
    <source>
        <dbReference type="RefSeq" id="XP_020080534.1"/>
    </source>
</evidence>
<feature type="compositionally biased region" description="Polar residues" evidence="2">
    <location>
        <begin position="84"/>
        <end position="104"/>
    </location>
</feature>
<feature type="compositionally biased region" description="Basic residues" evidence="2">
    <location>
        <begin position="176"/>
        <end position="185"/>
    </location>
</feature>
<evidence type="ECO:0000313" key="4">
    <source>
        <dbReference type="Proteomes" id="UP000515123"/>
    </source>
</evidence>
<dbReference type="Pfam" id="PF20167">
    <property type="entry name" value="Transposase_32"/>
    <property type="match status" value="1"/>
</dbReference>
<dbReference type="InterPro" id="IPR001878">
    <property type="entry name" value="Znf_CCHC"/>
</dbReference>
<feature type="region of interest" description="Disordered" evidence="2">
    <location>
        <begin position="41"/>
        <end position="143"/>
    </location>
</feature>
<name>A0A6P5EB50_ANACO</name>
<keyword evidence="4" id="KW-1185">Reference proteome</keyword>
<dbReference type="RefSeq" id="XP_020080534.1">
    <property type="nucleotide sequence ID" value="XM_020224945.1"/>
</dbReference>
<reference evidence="5" key="2">
    <citation type="submission" date="2025-08" db="UniProtKB">
        <authorList>
            <consortium name="RefSeq"/>
        </authorList>
    </citation>
    <scope>IDENTIFICATION</scope>
    <source>
        <tissue evidence="5">Leaf</tissue>
    </source>
</reference>
<dbReference type="SUPFAM" id="SSF57756">
    <property type="entry name" value="Retrovirus zinc finger-like domains"/>
    <property type="match status" value="1"/>
</dbReference>
<keyword evidence="1" id="KW-0863">Zinc-finger</keyword>
<feature type="compositionally biased region" description="Basic and acidic residues" evidence="2">
    <location>
        <begin position="118"/>
        <end position="134"/>
    </location>
</feature>
<dbReference type="OrthoDB" id="1559178at2759"/>
<organism evidence="4 5">
    <name type="scientific">Ananas comosus</name>
    <name type="common">Pineapple</name>
    <name type="synonym">Ananas ananas</name>
    <dbReference type="NCBI Taxonomy" id="4615"/>
    <lineage>
        <taxon>Eukaryota</taxon>
        <taxon>Viridiplantae</taxon>
        <taxon>Streptophyta</taxon>
        <taxon>Embryophyta</taxon>
        <taxon>Tracheophyta</taxon>
        <taxon>Spermatophyta</taxon>
        <taxon>Magnoliopsida</taxon>
        <taxon>Liliopsida</taxon>
        <taxon>Poales</taxon>
        <taxon>Bromeliaceae</taxon>
        <taxon>Bromelioideae</taxon>
        <taxon>Ananas</taxon>
    </lineage>
</organism>
<dbReference type="InterPro" id="IPR036875">
    <property type="entry name" value="Znf_CCHC_sf"/>
</dbReference>
<proteinExistence type="predicted"/>
<feature type="domain" description="CCHC-type" evidence="3">
    <location>
        <begin position="38"/>
        <end position="52"/>
    </location>
</feature>
<evidence type="ECO:0000256" key="2">
    <source>
        <dbReference type="SAM" id="MobiDB-lite"/>
    </source>
</evidence>
<gene>
    <name evidence="5" type="primary">LOC109704188</name>
</gene>
<sequence>MLGLGQTNKLGLGYERTYVEKDQMATSKISTTLKKKVCHQCGNNGHIKKSCPVKIKKNHSATSKAQSAPSTTRHPPRNQKKDQLNQASEANQISMPQRQGQPKSQAMRVLKPQGTKRPTVDQKSKQTAPKVDKTRQRKIRQVWIRKDPRSSPLNLKMAFFLVLTLLVLMAAGNGRGRGRGRRGASKRTCTTAESSGSDPDYQASSPEEAEEPVARPDKGKGIARESSRGSSRAREGRSKQSVDVPPERRRMFISKSCIAERYVNFNDLIHDVPDFGRLLQRVLIEPVGRFPARAPFFVELIREFYMNGKVLAEDEEIGTFLFETFVRQQKVLVTPHTIGELLGMNVDTAGLLYTSGGFKSSSHWDTVVEAICKAGVQTNRAYVESKDLRLEYHLLSLVLSYNVQPTIGTKRIRWDRLVLLYLLGHPEQAYGLNVNIPFLMWQRMVHVIQASARRDLLPFSLLITMILQENGVDVSCEKYDFGLGPIDAVTWAKSVSTLKTF</sequence>
<dbReference type="GO" id="GO:0008270">
    <property type="term" value="F:zinc ion binding"/>
    <property type="evidence" value="ECO:0007669"/>
    <property type="project" value="UniProtKB-KW"/>
</dbReference>
<feature type="region of interest" description="Disordered" evidence="2">
    <location>
        <begin position="173"/>
        <end position="245"/>
    </location>
</feature>
<protein>
    <submittedName>
        <fullName evidence="5">Uncharacterized protein LOC109704188 isoform X1</fullName>
    </submittedName>
</protein>
<feature type="compositionally biased region" description="Polar residues" evidence="2">
    <location>
        <begin position="187"/>
        <end position="197"/>
    </location>
</feature>
<dbReference type="GeneID" id="109704188"/>
<dbReference type="GO" id="GO:0003676">
    <property type="term" value="F:nucleic acid binding"/>
    <property type="evidence" value="ECO:0007669"/>
    <property type="project" value="InterPro"/>
</dbReference>
<reference evidence="4" key="1">
    <citation type="journal article" date="2015" name="Nat. Genet.">
        <title>The pineapple genome and the evolution of CAM photosynthesis.</title>
        <authorList>
            <person name="Ming R."/>
            <person name="VanBuren R."/>
            <person name="Wai C.M."/>
            <person name="Tang H."/>
            <person name="Schatz M.C."/>
            <person name="Bowers J.E."/>
            <person name="Lyons E."/>
            <person name="Wang M.L."/>
            <person name="Chen J."/>
            <person name="Biggers E."/>
            <person name="Zhang J."/>
            <person name="Huang L."/>
            <person name="Zhang L."/>
            <person name="Miao W."/>
            <person name="Zhang J."/>
            <person name="Ye Z."/>
            <person name="Miao C."/>
            <person name="Lin Z."/>
            <person name="Wang H."/>
            <person name="Zhou H."/>
            <person name="Yim W.C."/>
            <person name="Priest H.D."/>
            <person name="Zheng C."/>
            <person name="Woodhouse M."/>
            <person name="Edger P.P."/>
            <person name="Guyot R."/>
            <person name="Guo H.B."/>
            <person name="Guo H."/>
            <person name="Zheng G."/>
            <person name="Singh R."/>
            <person name="Sharma A."/>
            <person name="Min X."/>
            <person name="Zheng Y."/>
            <person name="Lee H."/>
            <person name="Gurtowski J."/>
            <person name="Sedlazeck F.J."/>
            <person name="Harkess A."/>
            <person name="McKain M.R."/>
            <person name="Liao Z."/>
            <person name="Fang J."/>
            <person name="Liu J."/>
            <person name="Zhang X."/>
            <person name="Zhang Q."/>
            <person name="Hu W."/>
            <person name="Qin Y."/>
            <person name="Wang K."/>
            <person name="Chen L.Y."/>
            <person name="Shirley N."/>
            <person name="Lin Y.R."/>
            <person name="Liu L.Y."/>
            <person name="Hernandez A.G."/>
            <person name="Wright C.L."/>
            <person name="Bulone V."/>
            <person name="Tuskan G.A."/>
            <person name="Heath K."/>
            <person name="Zee F."/>
            <person name="Moore P.H."/>
            <person name="Sunkar R."/>
            <person name="Leebens-Mack J.H."/>
            <person name="Mockler T."/>
            <person name="Bennetzen J.L."/>
            <person name="Freeling M."/>
            <person name="Sankoff D."/>
            <person name="Paterson A.H."/>
            <person name="Zhu X."/>
            <person name="Yang X."/>
            <person name="Smith J.A."/>
            <person name="Cushman J.C."/>
            <person name="Paull R.E."/>
            <person name="Yu Q."/>
        </authorList>
    </citation>
    <scope>NUCLEOTIDE SEQUENCE [LARGE SCALE GENOMIC DNA]</scope>
    <source>
        <strain evidence="4">cv. F153</strain>
    </source>
</reference>
<keyword evidence="1" id="KW-0479">Metal-binding</keyword>
<evidence type="ECO:0000259" key="3">
    <source>
        <dbReference type="PROSITE" id="PS50158"/>
    </source>
</evidence>
<dbReference type="AlphaFoldDB" id="A0A6P5EB50"/>
<feature type="compositionally biased region" description="Polar residues" evidence="2">
    <location>
        <begin position="60"/>
        <end position="73"/>
    </location>
</feature>
<accession>A0A6P5EB50</accession>
<evidence type="ECO:0000256" key="1">
    <source>
        <dbReference type="PROSITE-ProRule" id="PRU00047"/>
    </source>
</evidence>
<feature type="compositionally biased region" description="Basic and acidic residues" evidence="2">
    <location>
        <begin position="212"/>
        <end position="245"/>
    </location>
</feature>
<dbReference type="Gene3D" id="4.10.60.10">
    <property type="entry name" value="Zinc finger, CCHC-type"/>
    <property type="match status" value="1"/>
</dbReference>